<name>A0ACC0C589_CATRO</name>
<comment type="caution">
    <text evidence="1">The sequence shown here is derived from an EMBL/GenBank/DDBJ whole genome shotgun (WGS) entry which is preliminary data.</text>
</comment>
<gene>
    <name evidence="1" type="ORF">M9H77_01160</name>
</gene>
<proteinExistence type="predicted"/>
<evidence type="ECO:0000313" key="1">
    <source>
        <dbReference type="EMBL" id="KAI5679933.1"/>
    </source>
</evidence>
<dbReference type="EMBL" id="CM044701">
    <property type="protein sequence ID" value="KAI5679933.1"/>
    <property type="molecule type" value="Genomic_DNA"/>
</dbReference>
<keyword evidence="2" id="KW-1185">Reference proteome</keyword>
<protein>
    <submittedName>
        <fullName evidence="1">Uncharacterized protein</fullName>
    </submittedName>
</protein>
<reference evidence="2" key="1">
    <citation type="journal article" date="2023" name="Nat. Plants">
        <title>Single-cell RNA sequencing provides a high-resolution roadmap for understanding the multicellular compartmentation of specialized metabolism.</title>
        <authorList>
            <person name="Sun S."/>
            <person name="Shen X."/>
            <person name="Li Y."/>
            <person name="Li Y."/>
            <person name="Wang S."/>
            <person name="Li R."/>
            <person name="Zhang H."/>
            <person name="Shen G."/>
            <person name="Guo B."/>
            <person name="Wei J."/>
            <person name="Xu J."/>
            <person name="St-Pierre B."/>
            <person name="Chen S."/>
            <person name="Sun C."/>
        </authorList>
    </citation>
    <scope>NUCLEOTIDE SEQUENCE [LARGE SCALE GENOMIC DNA]</scope>
</reference>
<organism evidence="1 2">
    <name type="scientific">Catharanthus roseus</name>
    <name type="common">Madagascar periwinkle</name>
    <name type="synonym">Vinca rosea</name>
    <dbReference type="NCBI Taxonomy" id="4058"/>
    <lineage>
        <taxon>Eukaryota</taxon>
        <taxon>Viridiplantae</taxon>
        <taxon>Streptophyta</taxon>
        <taxon>Embryophyta</taxon>
        <taxon>Tracheophyta</taxon>
        <taxon>Spermatophyta</taxon>
        <taxon>Magnoliopsida</taxon>
        <taxon>eudicotyledons</taxon>
        <taxon>Gunneridae</taxon>
        <taxon>Pentapetalae</taxon>
        <taxon>asterids</taxon>
        <taxon>lamiids</taxon>
        <taxon>Gentianales</taxon>
        <taxon>Apocynaceae</taxon>
        <taxon>Rauvolfioideae</taxon>
        <taxon>Vinceae</taxon>
        <taxon>Catharanthinae</taxon>
        <taxon>Catharanthus</taxon>
    </lineage>
</organism>
<evidence type="ECO:0000313" key="2">
    <source>
        <dbReference type="Proteomes" id="UP001060085"/>
    </source>
</evidence>
<accession>A0ACC0C589</accession>
<sequence>MNAKLISGLDFHLIQNHNQIISQNLQTTPFFPSHLSFTTNISNSNPRLLLVSSFRNRATKVRAAAAETSAFYTETKTRETFYDLLGISESGTISEIKKAYKHLARKYHPDVSPPERTEEYTKRFILVQEAYETLSDPETRALYDRDLSRGLHTVFSATRRSRYHERCVESEQSKTRWQSQLEELVRRSKSRGSNRARSEGRMSWGAQMRSRRQSNANL</sequence>
<dbReference type="Proteomes" id="UP001060085">
    <property type="component" value="Linkage Group LG01"/>
</dbReference>